<feature type="compositionally biased region" description="Basic and acidic residues" evidence="1">
    <location>
        <begin position="185"/>
        <end position="228"/>
    </location>
</feature>
<feature type="region of interest" description="Disordered" evidence="1">
    <location>
        <begin position="679"/>
        <end position="700"/>
    </location>
</feature>
<dbReference type="InParanoid" id="A0A0V0QW66"/>
<feature type="region of interest" description="Disordered" evidence="1">
    <location>
        <begin position="555"/>
        <end position="582"/>
    </location>
</feature>
<dbReference type="EMBL" id="LDAU01000096">
    <property type="protein sequence ID" value="KRX06487.1"/>
    <property type="molecule type" value="Genomic_DNA"/>
</dbReference>
<feature type="compositionally biased region" description="Basic and acidic residues" evidence="1">
    <location>
        <begin position="371"/>
        <end position="389"/>
    </location>
</feature>
<keyword evidence="3" id="KW-1185">Reference proteome</keyword>
<accession>A0A0V0QW66</accession>
<dbReference type="AlphaFoldDB" id="A0A0V0QW66"/>
<name>A0A0V0QW66_PSEPJ</name>
<proteinExistence type="predicted"/>
<feature type="compositionally biased region" description="Basic and acidic residues" evidence="1">
    <location>
        <begin position="494"/>
        <end position="529"/>
    </location>
</feature>
<evidence type="ECO:0000313" key="2">
    <source>
        <dbReference type="EMBL" id="KRX06487.1"/>
    </source>
</evidence>
<gene>
    <name evidence="2" type="ORF">PPERSA_05100</name>
</gene>
<dbReference type="Proteomes" id="UP000054937">
    <property type="component" value="Unassembled WGS sequence"/>
</dbReference>
<evidence type="ECO:0000313" key="3">
    <source>
        <dbReference type="Proteomes" id="UP000054937"/>
    </source>
</evidence>
<evidence type="ECO:0000256" key="1">
    <source>
        <dbReference type="SAM" id="MobiDB-lite"/>
    </source>
</evidence>
<reference evidence="2 3" key="1">
    <citation type="journal article" date="2015" name="Sci. Rep.">
        <title>Genome of the facultative scuticociliatosis pathogen Pseudocohnilembus persalinus provides insight into its virulence through horizontal gene transfer.</title>
        <authorList>
            <person name="Xiong J."/>
            <person name="Wang G."/>
            <person name="Cheng J."/>
            <person name="Tian M."/>
            <person name="Pan X."/>
            <person name="Warren A."/>
            <person name="Jiang C."/>
            <person name="Yuan D."/>
            <person name="Miao W."/>
        </authorList>
    </citation>
    <scope>NUCLEOTIDE SEQUENCE [LARGE SCALE GENOMIC DNA]</scope>
    <source>
        <strain evidence="2">36N120E</strain>
    </source>
</reference>
<feature type="compositionally biased region" description="Basic and acidic residues" evidence="1">
    <location>
        <begin position="446"/>
        <end position="460"/>
    </location>
</feature>
<sequence>MVDNTVKNFTEKRDLSQLYSDYLSEENISKDYLQITNLFQNFLSDLKSLKDFGQFKDEDEGKKKSDVLINSLQYNLDKLQKMKQKVDDCIFFEIKMQMDLILKQKLASVIPHDKLVAVIAYRYLAKWNFIEKEEQQYIIERLKDLQSQNEVSDDISQELKNQINEAIKNLQKKQNQLQKQNSESTNKDSKQNQKIKQDDKKQTQQDDKTNNDVDKNKQQDEKKQEEKQQPQVNKTESQNSEKQIIIQDKKTDKNESQENGDKVEKKLKLNDESQQKEQILIDEQNQQQEKKSQDVEQIEKKENQTNKIDSQMDVKEEKIREQKILEQKEQQNSGQEIENIQENEQENKQENEEIKKDIEKVTVLINDQMEEDKKQKLDLDKQIGDKEENIYNLQENQNEEKDENKNENQQIEEEINEIKQISESQQIEIEDNQQLQNEEGEIIEVQQEKERQSQEKDKNQNKINDLNEQNKKEKDQPQVTDILNLRNIRRKKVQDKSDQKQNQDIQEEAKNEKENKEVEQKETEKVEKIEKLDLQNQDNIQEQVQIAIQEQLQQKQTESQQVEESQQNSQKEAENQNQKQQLEKVLQQQEQKVLQQQENQQQIQQQAQQQIQQQTQQQIQQPKQQQKKTELQKKQQWQQEIDKKLEERNDKSLKVQMGLLGQDIIDEFTLKQEFNNQNQGNQENQENQENQNQENQIQNQENNKDFRFFVSLSKQEFEKCYDGKIEDLKQKQQEKDCFRIDYYQDLFVLGGENKDEKQIEVQVSKFNYMIDKLKSKLKYFYSQNKAENPLIDKVFCIMFHFLKCQQNQVKMLFVPLFKQMIEYIPKMKKDTFNAVVNYQFHFKTIFEILFSEQDEQISKDIRLQGMEFAKEYFTQLNQIGEKQLFDQMLPQISAVRNFLKPKESGFIELRKPLKSIFYPKEYSEKMAENIIPLIEYYVIQCFSSNNSCRMAGFQLFKELKSDILGKQNLFEQVKDSVSQKIHNILEGLINFYFGQSLTDDSLAKFKNLFLSYVDICEQQDSEYYQKYQVYLKEELWQLQEKQ</sequence>
<feature type="compositionally biased region" description="Low complexity" evidence="1">
    <location>
        <begin position="418"/>
        <end position="427"/>
    </location>
</feature>
<feature type="compositionally biased region" description="Basic and acidic residues" evidence="1">
    <location>
        <begin position="345"/>
        <end position="360"/>
    </location>
</feature>
<feature type="compositionally biased region" description="Basic and acidic residues" evidence="1">
    <location>
        <begin position="288"/>
        <end position="329"/>
    </location>
</feature>
<organism evidence="2 3">
    <name type="scientific">Pseudocohnilembus persalinus</name>
    <name type="common">Ciliate</name>
    <dbReference type="NCBI Taxonomy" id="266149"/>
    <lineage>
        <taxon>Eukaryota</taxon>
        <taxon>Sar</taxon>
        <taxon>Alveolata</taxon>
        <taxon>Ciliophora</taxon>
        <taxon>Intramacronucleata</taxon>
        <taxon>Oligohymenophorea</taxon>
        <taxon>Scuticociliatia</taxon>
        <taxon>Philasterida</taxon>
        <taxon>Pseudocohnilembidae</taxon>
        <taxon>Pseudocohnilembus</taxon>
    </lineage>
</organism>
<protein>
    <submittedName>
        <fullName evidence="2">Uncharacterized protein</fullName>
    </submittedName>
</protein>
<feature type="compositionally biased region" description="Basic and acidic residues" evidence="1">
    <location>
        <begin position="247"/>
        <end position="275"/>
    </location>
</feature>
<feature type="compositionally biased region" description="Low complexity" evidence="1">
    <location>
        <begin position="171"/>
        <end position="181"/>
    </location>
</feature>
<comment type="caution">
    <text evidence="2">The sequence shown here is derived from an EMBL/GenBank/DDBJ whole genome shotgun (WGS) entry which is preliminary data.</text>
</comment>
<feature type="region of interest" description="Disordered" evidence="1">
    <location>
        <begin position="171"/>
        <end position="529"/>
    </location>
</feature>